<feature type="region of interest" description="Disordered" evidence="4">
    <location>
        <begin position="475"/>
        <end position="494"/>
    </location>
</feature>
<accession>A0A3Q4BQV2</accession>
<dbReference type="InterPro" id="IPR053848">
    <property type="entry name" value="IMS_HHH_1"/>
</dbReference>
<dbReference type="InterPro" id="IPR001126">
    <property type="entry name" value="UmuC"/>
</dbReference>
<dbReference type="Gene3D" id="6.10.250.1630">
    <property type="match status" value="2"/>
</dbReference>
<dbReference type="STRING" id="94237.ENSMMOP00000023472"/>
<keyword evidence="3" id="KW-0808">Transferase</keyword>
<dbReference type="Pfam" id="PF11799">
    <property type="entry name" value="IMS_C"/>
    <property type="match status" value="1"/>
</dbReference>
<dbReference type="FunFam" id="3.30.70.270:FF:000013">
    <property type="entry name" value="Polymerase (DNA directed) iota"/>
    <property type="match status" value="1"/>
</dbReference>
<feature type="region of interest" description="Disordered" evidence="4">
    <location>
        <begin position="1"/>
        <end position="29"/>
    </location>
</feature>
<dbReference type="OMA" id="DCEFPGN"/>
<evidence type="ECO:0000313" key="7">
    <source>
        <dbReference type="Proteomes" id="UP000261620"/>
    </source>
</evidence>
<dbReference type="PROSITE" id="PS50173">
    <property type="entry name" value="UMUC"/>
    <property type="match status" value="1"/>
</dbReference>
<dbReference type="FunFam" id="3.30.1490.100:FF:000003">
    <property type="entry name" value="Polymerase (DNA directed) iota"/>
    <property type="match status" value="1"/>
</dbReference>
<dbReference type="Pfam" id="PF21999">
    <property type="entry name" value="IMS_HHH_1"/>
    <property type="match status" value="1"/>
</dbReference>
<dbReference type="Pfam" id="PF00817">
    <property type="entry name" value="IMS"/>
    <property type="match status" value="1"/>
</dbReference>
<dbReference type="InterPro" id="IPR043502">
    <property type="entry name" value="DNA/RNA_pol_sf"/>
</dbReference>
<evidence type="ECO:0000313" key="6">
    <source>
        <dbReference type="Ensembl" id="ENSMMOP00000023472.1"/>
    </source>
</evidence>
<sequence length="697" mass="77195">MDQSEDEMGEDETEWKNISSPGLGKTSGPTPAQRVILHFDLDCFYAQVEMIRNPALREVPLGIQQKYIIVTCNYVARQLGVTKLMSVVSAKEKCPQLVLVKGEDLTHYREMSYKVTELLMSYCPLVERLGFDENFMDITKMVETRLAETSYPNNISFKGHVYNHSTSDHPRLAMGSHIAVELREVIHSKLGLTGCAGIATNKLLAKLVSGTFKPNQQTTLLPENVSDIMGRLSSLRKVPGVGHQTAKRLQTLGLVNVKDLQLFPLNDLLKEFGGPTAQRLKNLALGVDDSLVTPTGAPQSLSDEDSFKKMTSTVDVMQKIQELLSSLVERMHKDGRQPQTFRLTIRRFSATNKWFSRESRQAPIPNHIAQKITSGSSEDAVVQLVQLAMKLFHKMVDGGAAFHLTLINVCFSNLQTRAAVASGKGSITSFFAQSTSPKKAQISSTQSQVLIFYIRFQAVRRHYTPIKSNRNFKTVTTEHPHSSDAESHGFKGQQRPVVAVKDSSIAGPAHDDTDNAVTNRLPPNVDPEVFFLLPDDIQKELLSPTYTNYLSGTLVSSAELVHIPHVTKNKSPQSFTDSQNINDMREAVSKSPDTETTTNHQIPAGTSTLMEENISEEGGLSFPPSSDCEFPGNVDPAVFSELPADVQRELMSEWKQQKPALKSASSRKPARSSMAKDRKAAKKSSQGNNLFKYFKPS</sequence>
<dbReference type="Gene3D" id="3.30.70.270">
    <property type="match status" value="1"/>
</dbReference>
<feature type="compositionally biased region" description="Low complexity" evidence="4">
    <location>
        <begin position="658"/>
        <end position="673"/>
    </location>
</feature>
<keyword evidence="2" id="KW-0237">DNA synthesis</keyword>
<dbReference type="InterPro" id="IPR025527">
    <property type="entry name" value="HUWE1/Rev1_UBM"/>
</dbReference>
<comment type="similarity">
    <text evidence="1">Belongs to the DNA polymerase type-Y family.</text>
</comment>
<protein>
    <recommendedName>
        <fullName evidence="5">UmuC domain-containing protein</fullName>
    </recommendedName>
</protein>
<keyword evidence="7" id="KW-1185">Reference proteome</keyword>
<proteinExistence type="inferred from homology"/>
<dbReference type="AlphaFoldDB" id="A0A3Q4BQV2"/>
<organism evidence="6 7">
    <name type="scientific">Mola mola</name>
    <name type="common">Ocean sunfish</name>
    <name type="synonym">Tetraodon mola</name>
    <dbReference type="NCBI Taxonomy" id="94237"/>
    <lineage>
        <taxon>Eukaryota</taxon>
        <taxon>Metazoa</taxon>
        <taxon>Chordata</taxon>
        <taxon>Craniata</taxon>
        <taxon>Vertebrata</taxon>
        <taxon>Euteleostomi</taxon>
        <taxon>Actinopterygii</taxon>
        <taxon>Neopterygii</taxon>
        <taxon>Teleostei</taxon>
        <taxon>Neoteleostei</taxon>
        <taxon>Acanthomorphata</taxon>
        <taxon>Eupercaria</taxon>
        <taxon>Tetraodontiformes</taxon>
        <taxon>Molidae</taxon>
        <taxon>Mola</taxon>
    </lineage>
</organism>
<dbReference type="Pfam" id="PF14377">
    <property type="entry name" value="UBM"/>
    <property type="match status" value="2"/>
</dbReference>
<feature type="region of interest" description="Disordered" evidence="4">
    <location>
        <begin position="651"/>
        <end position="697"/>
    </location>
</feature>
<evidence type="ECO:0000256" key="2">
    <source>
        <dbReference type="ARBA" id="ARBA00022634"/>
    </source>
</evidence>
<feature type="compositionally biased region" description="Acidic residues" evidence="4">
    <location>
        <begin position="1"/>
        <end position="13"/>
    </location>
</feature>
<dbReference type="GO" id="GO:0019985">
    <property type="term" value="P:translesion synthesis"/>
    <property type="evidence" value="ECO:0007669"/>
    <property type="project" value="TreeGrafter"/>
</dbReference>
<dbReference type="SUPFAM" id="SSF56672">
    <property type="entry name" value="DNA/RNA polymerases"/>
    <property type="match status" value="1"/>
</dbReference>
<dbReference type="InterPro" id="IPR043128">
    <property type="entry name" value="Rev_trsase/Diguanyl_cyclase"/>
</dbReference>
<dbReference type="FunFam" id="3.40.1170.60:FF:000006">
    <property type="entry name" value="DNA polymerase iota"/>
    <property type="match status" value="1"/>
</dbReference>
<evidence type="ECO:0000256" key="3">
    <source>
        <dbReference type="ARBA" id="ARBA00022679"/>
    </source>
</evidence>
<feature type="domain" description="UmuC" evidence="5">
    <location>
        <begin position="36"/>
        <end position="242"/>
    </location>
</feature>
<dbReference type="Gene3D" id="3.40.1170.60">
    <property type="match status" value="1"/>
</dbReference>
<dbReference type="PIRSF" id="PIRSF036603">
    <property type="entry name" value="DPol_eta"/>
    <property type="match status" value="1"/>
</dbReference>
<dbReference type="GO" id="GO:0006281">
    <property type="term" value="P:DNA repair"/>
    <property type="evidence" value="ECO:0007669"/>
    <property type="project" value="InterPro"/>
</dbReference>
<name>A0A3Q4BQV2_MOLML</name>
<dbReference type="Ensembl" id="ENSMMOT00000023858.1">
    <property type="protein sequence ID" value="ENSMMOP00000023472.1"/>
    <property type="gene ID" value="ENSMMOG00000017862.1"/>
</dbReference>
<dbReference type="Proteomes" id="UP000261620">
    <property type="component" value="Unplaced"/>
</dbReference>
<feature type="compositionally biased region" description="Basic and acidic residues" evidence="4">
    <location>
        <begin position="476"/>
        <end position="489"/>
    </location>
</feature>
<reference evidence="6" key="2">
    <citation type="submission" date="2025-09" db="UniProtKB">
        <authorList>
            <consortium name="Ensembl"/>
        </authorList>
    </citation>
    <scope>IDENTIFICATION</scope>
</reference>
<dbReference type="InterPro" id="IPR036775">
    <property type="entry name" value="DNA_pol_Y-fam_lit_finger_sf"/>
</dbReference>
<dbReference type="PANTHER" id="PTHR46404:SF1">
    <property type="entry name" value="DNA POLYMERASE IOTA"/>
    <property type="match status" value="1"/>
</dbReference>
<evidence type="ECO:0000256" key="1">
    <source>
        <dbReference type="ARBA" id="ARBA00010945"/>
    </source>
</evidence>
<dbReference type="Gene3D" id="3.30.1490.100">
    <property type="entry name" value="DNA polymerase, Y-family, little finger domain"/>
    <property type="match status" value="1"/>
</dbReference>
<dbReference type="Gene3D" id="1.10.150.20">
    <property type="entry name" value="5' to 3' exonuclease, C-terminal subdomain"/>
    <property type="match status" value="1"/>
</dbReference>
<evidence type="ECO:0000259" key="5">
    <source>
        <dbReference type="PROSITE" id="PS50173"/>
    </source>
</evidence>
<evidence type="ECO:0000256" key="4">
    <source>
        <dbReference type="SAM" id="MobiDB-lite"/>
    </source>
</evidence>
<dbReference type="InterPro" id="IPR017961">
    <property type="entry name" value="DNA_pol_Y-fam_little_finger"/>
</dbReference>
<dbReference type="SUPFAM" id="SSF100879">
    <property type="entry name" value="Lesion bypass DNA polymerase (Y-family), little finger domain"/>
    <property type="match status" value="1"/>
</dbReference>
<reference evidence="6" key="1">
    <citation type="submission" date="2025-08" db="UniProtKB">
        <authorList>
            <consortium name="Ensembl"/>
        </authorList>
    </citation>
    <scope>IDENTIFICATION</scope>
</reference>
<dbReference type="GO" id="GO:0003887">
    <property type="term" value="F:DNA-directed DNA polymerase activity"/>
    <property type="evidence" value="ECO:0007669"/>
    <property type="project" value="InterPro"/>
</dbReference>
<dbReference type="GO" id="GO:0003684">
    <property type="term" value="F:damaged DNA binding"/>
    <property type="evidence" value="ECO:0007669"/>
    <property type="project" value="InterPro"/>
</dbReference>
<dbReference type="PANTHER" id="PTHR46404">
    <property type="entry name" value="DNA POLYMERASE IOTA"/>
    <property type="match status" value="1"/>
</dbReference>